<dbReference type="InterPro" id="IPR036397">
    <property type="entry name" value="RNaseH_sf"/>
</dbReference>
<dbReference type="RefSeq" id="WP_349641608.1">
    <property type="nucleotide sequence ID" value="NZ_CAWVOH010000001.1"/>
</dbReference>
<dbReference type="SUPFAM" id="SSF53098">
    <property type="entry name" value="Ribonuclease H-like"/>
    <property type="match status" value="1"/>
</dbReference>
<dbReference type="EC" id="3.1.26.4" evidence="2"/>
<dbReference type="InterPro" id="IPR012337">
    <property type="entry name" value="RNaseH-like_sf"/>
</dbReference>
<evidence type="ECO:0000313" key="3">
    <source>
        <dbReference type="Proteomes" id="UP001314241"/>
    </source>
</evidence>
<dbReference type="EMBL" id="CAWVOH010000001">
    <property type="protein sequence ID" value="CAK8054065.1"/>
    <property type="molecule type" value="Genomic_DNA"/>
</dbReference>
<dbReference type="InterPro" id="IPR002156">
    <property type="entry name" value="RNaseH_domain"/>
</dbReference>
<comment type="caution">
    <text evidence="2">The sequence shown here is derived from an EMBL/GenBank/DDBJ whole genome shotgun (WGS) entry which is preliminary data.</text>
</comment>
<dbReference type="Proteomes" id="UP001314241">
    <property type="component" value="Unassembled WGS sequence"/>
</dbReference>
<dbReference type="Pfam" id="PF13456">
    <property type="entry name" value="RVT_3"/>
    <property type="match status" value="1"/>
</dbReference>
<gene>
    <name evidence="2" type="ORF">R54876_GBNLAHCA_00625</name>
</gene>
<feature type="domain" description="RNase H type-1" evidence="1">
    <location>
        <begin position="1"/>
        <end position="127"/>
    </location>
</feature>
<proteinExistence type="predicted"/>
<evidence type="ECO:0000259" key="1">
    <source>
        <dbReference type="PROSITE" id="PS50879"/>
    </source>
</evidence>
<keyword evidence="3" id="KW-1185">Reference proteome</keyword>
<evidence type="ECO:0000313" key="2">
    <source>
        <dbReference type="EMBL" id="CAK8054065.1"/>
    </source>
</evidence>
<dbReference type="GO" id="GO:0004523">
    <property type="term" value="F:RNA-DNA hybrid ribonuclease activity"/>
    <property type="evidence" value="ECO:0007669"/>
    <property type="project" value="UniProtKB-EC"/>
</dbReference>
<organism evidence="2 3">
    <name type="scientific">Eupransor demetentiae</name>
    <dbReference type="NCBI Taxonomy" id="3109584"/>
    <lineage>
        <taxon>Bacteria</taxon>
        <taxon>Bacillati</taxon>
        <taxon>Bacillota</taxon>
        <taxon>Bacilli</taxon>
        <taxon>Lactobacillales</taxon>
        <taxon>Lactobacillaceae</taxon>
        <taxon>Eupransor</taxon>
    </lineage>
</organism>
<name>A0ABM9N4K7_9LACO</name>
<keyword evidence="2" id="KW-0378">Hydrolase</keyword>
<reference evidence="2 3" key="1">
    <citation type="submission" date="2024-01" db="EMBL/GenBank/DDBJ databases">
        <authorList>
            <person name="Botero Cardona J."/>
        </authorList>
    </citation>
    <scope>NUCLEOTIDE SEQUENCE [LARGE SCALE GENOMIC DNA]</scope>
    <source>
        <strain evidence="2 3">LMG 33000</strain>
    </source>
</reference>
<dbReference type="PROSITE" id="PS50879">
    <property type="entry name" value="RNASE_H_1"/>
    <property type="match status" value="1"/>
</dbReference>
<protein>
    <submittedName>
        <fullName evidence="2">Ribonuclease HI (RnhA)</fullName>
        <ecNumber evidence="2">3.1.26.4</ecNumber>
    </submittedName>
</protein>
<dbReference type="Gene3D" id="3.30.420.10">
    <property type="entry name" value="Ribonuclease H-like superfamily/Ribonuclease H"/>
    <property type="match status" value="1"/>
</dbReference>
<sequence length="127" mass="14185">MLQIYFDAARRPDTGQSAAGCLIINQGQQRQEKTTLPKTNSNHDAEFLAAIWALQLVSAEGNLQLYSDSKIVVEALQKQYAKHFQAYVDRIQPLLDAYSLAFINWVPEKNNLGAHNLAQQALKKADA</sequence>
<accession>A0ABM9N4K7</accession>
<dbReference type="CDD" id="cd09279">
    <property type="entry name" value="RNase_HI_like"/>
    <property type="match status" value="1"/>
</dbReference>